<dbReference type="Gene3D" id="3.40.50.2000">
    <property type="entry name" value="Glycogen Phosphorylase B"/>
    <property type="match status" value="2"/>
</dbReference>
<dbReference type="Proteomes" id="UP000192042">
    <property type="component" value="Chromosome I"/>
</dbReference>
<dbReference type="Pfam" id="PF00534">
    <property type="entry name" value="Glycos_transf_1"/>
    <property type="match status" value="1"/>
</dbReference>
<dbReference type="InterPro" id="IPR001296">
    <property type="entry name" value="Glyco_trans_1"/>
</dbReference>
<gene>
    <name evidence="3" type="ORF">NSJP_4026</name>
</gene>
<sequence>MISGLAALLISSGFRVMVGLFRPGWLQEQCQHRKISVHVLPLSGIAGWRWFVACLKLVRTQRIDLIHAHEFSAIVCGWVIARLAGIPFVGTVHGKNYFWERARRRLAYRVISGSGRLVAVSQDLRQFVMEKVGLSSERIDLIYNGVESGARVSNDEARQARAELGLAPDNVVIGAIGSLYPVKGHQFLLEAMPAVLVRYPHTVLLVMGRGELEDTLKEQAKRLGLEGSVRFLGMRNDIPKLLGTLDVFVLPSLSEGLSLALLEAMAAGIPAVATKVGGNAELVVEGETGVLVPSQDAAALSKALCSLLDNRETRERFGRSAVARVEQRFSAGLMAKNYQRLYMRVLNSY</sequence>
<dbReference type="SUPFAM" id="SSF53756">
    <property type="entry name" value="UDP-Glycosyltransferase/glycogen phosphorylase"/>
    <property type="match status" value="1"/>
</dbReference>
<proteinExistence type="predicted"/>
<feature type="domain" description="Glycosyl transferase family 1" evidence="1">
    <location>
        <begin position="159"/>
        <end position="321"/>
    </location>
</feature>
<protein>
    <submittedName>
        <fullName evidence="3">Glycosyl transferase, group 1</fullName>
        <ecNumber evidence="3">2.4.1.-</ecNumber>
    </submittedName>
</protein>
<accession>A0A1W1IBP8</accession>
<dbReference type="PANTHER" id="PTHR12526:SF636">
    <property type="entry name" value="BLL3647 PROTEIN"/>
    <property type="match status" value="1"/>
</dbReference>
<evidence type="ECO:0000259" key="2">
    <source>
        <dbReference type="Pfam" id="PF13439"/>
    </source>
</evidence>
<organism evidence="3 4">
    <name type="scientific">Nitrospira japonica</name>
    <dbReference type="NCBI Taxonomy" id="1325564"/>
    <lineage>
        <taxon>Bacteria</taxon>
        <taxon>Pseudomonadati</taxon>
        <taxon>Nitrospirota</taxon>
        <taxon>Nitrospiria</taxon>
        <taxon>Nitrospirales</taxon>
        <taxon>Nitrospiraceae</taxon>
        <taxon>Nitrospira</taxon>
    </lineage>
</organism>
<dbReference type="Pfam" id="PF13439">
    <property type="entry name" value="Glyco_transf_4"/>
    <property type="match status" value="1"/>
</dbReference>
<name>A0A1W1IBP8_9BACT</name>
<evidence type="ECO:0000313" key="4">
    <source>
        <dbReference type="Proteomes" id="UP000192042"/>
    </source>
</evidence>
<dbReference type="EMBL" id="LT828648">
    <property type="protein sequence ID" value="SLM50193.1"/>
    <property type="molecule type" value="Genomic_DNA"/>
</dbReference>
<keyword evidence="3" id="KW-0328">Glycosyltransferase</keyword>
<feature type="domain" description="Glycosyltransferase subfamily 4-like N-terminal" evidence="2">
    <location>
        <begin position="5"/>
        <end position="147"/>
    </location>
</feature>
<keyword evidence="3" id="KW-0808">Transferase</keyword>
<dbReference type="AlphaFoldDB" id="A0A1W1IBP8"/>
<dbReference type="EC" id="2.4.1.-" evidence="3"/>
<keyword evidence="4" id="KW-1185">Reference proteome</keyword>
<dbReference type="GO" id="GO:0016757">
    <property type="term" value="F:glycosyltransferase activity"/>
    <property type="evidence" value="ECO:0007669"/>
    <property type="project" value="UniProtKB-KW"/>
</dbReference>
<dbReference type="PANTHER" id="PTHR12526">
    <property type="entry name" value="GLYCOSYLTRANSFERASE"/>
    <property type="match status" value="1"/>
</dbReference>
<evidence type="ECO:0000259" key="1">
    <source>
        <dbReference type="Pfam" id="PF00534"/>
    </source>
</evidence>
<reference evidence="3 4" key="1">
    <citation type="submission" date="2017-03" db="EMBL/GenBank/DDBJ databases">
        <authorList>
            <person name="Afonso C.L."/>
            <person name="Miller P.J."/>
            <person name="Scott M.A."/>
            <person name="Spackman E."/>
            <person name="Goraichik I."/>
            <person name="Dimitrov K.M."/>
            <person name="Suarez D.L."/>
            <person name="Swayne D.E."/>
        </authorList>
    </citation>
    <scope>NUCLEOTIDE SEQUENCE [LARGE SCALE GENOMIC DNA]</scope>
    <source>
        <strain evidence="3">Genome sequencing of Nitrospira japonica strain NJ11</strain>
    </source>
</reference>
<dbReference type="KEGG" id="nja:NSJP_4026"/>
<evidence type="ECO:0000313" key="3">
    <source>
        <dbReference type="EMBL" id="SLM50193.1"/>
    </source>
</evidence>
<dbReference type="InterPro" id="IPR028098">
    <property type="entry name" value="Glyco_trans_4-like_N"/>
</dbReference>
<dbReference type="STRING" id="1325564.NSJP_4026"/>